<evidence type="ECO:0000259" key="2">
    <source>
        <dbReference type="Pfam" id="PF17289"/>
    </source>
</evidence>
<reference evidence="4" key="1">
    <citation type="submission" date="2017-04" db="EMBL/GenBank/DDBJ databases">
        <authorList>
            <person name="Varghese N."/>
            <person name="Submissions S."/>
        </authorList>
    </citation>
    <scope>NUCLEOTIDE SEQUENCE [LARGE SCALE GENOMIC DNA]</scope>
    <source>
        <strain evidence="4">Dd16</strain>
    </source>
</reference>
<organism evidence="3 4">
    <name type="scientific">Allosphingosinicella indica</name>
    <dbReference type="NCBI Taxonomy" id="941907"/>
    <lineage>
        <taxon>Bacteria</taxon>
        <taxon>Pseudomonadati</taxon>
        <taxon>Pseudomonadota</taxon>
        <taxon>Alphaproteobacteria</taxon>
        <taxon>Sphingomonadales</taxon>
        <taxon>Sphingomonadaceae</taxon>
        <taxon>Allosphingosinicella</taxon>
    </lineage>
</organism>
<evidence type="ECO:0000256" key="1">
    <source>
        <dbReference type="ARBA" id="ARBA00022612"/>
    </source>
</evidence>
<dbReference type="AlphaFoldDB" id="A0A1X7GEJ5"/>
<dbReference type="STRING" id="941907.SAMN06295910_1589"/>
<accession>A0A1X7GEJ5</accession>
<dbReference type="Gene3D" id="3.30.420.240">
    <property type="match status" value="1"/>
</dbReference>
<gene>
    <name evidence="3" type="ORF">SAMN06295910_1589</name>
</gene>
<sequence>MHGLDVGRVRALLGALDEGGWRDFLGGMTASDLLRMDAWFELWADRRQLPRDAEGWRTWLMIAGRGFGKTRAGAEWVHGMATARTGCRIALIGASAAEVRSVMIEGPAGLLNVARWRGARVPRWEPSLGKLSWPNGSVAYVYSGEHPDGLRGPEHHFAWCDELAKWARAEETWHNLQMGLRAGHRPRAMVTTTPRPLKLLDAIAAAPRSVKTRGSTDENVSLDEDFVAMMRATYGGTRLGRQELDGEILSEAEGSLWPRDLIERSRAPAPAALARVVVAVDPPASARGDACGIVVAGLARSGTGYVLADASVGGLRPDGWARAVEAAAEAWGASRVIAEANMGGDMVESVLRSAGVTLPVRAVHARRGKSVRAEPVAALFERGLAKLAGAFPALEDEMAGMTFGGDYEGPGRSPDRADAMVWALTDLMLGRKAEPRVWVA</sequence>
<dbReference type="InterPro" id="IPR035421">
    <property type="entry name" value="Terminase_6C"/>
</dbReference>
<keyword evidence="4" id="KW-1185">Reference proteome</keyword>
<name>A0A1X7GEJ5_9SPHN</name>
<dbReference type="Gene3D" id="3.40.50.300">
    <property type="entry name" value="P-loop containing nucleotide triphosphate hydrolases"/>
    <property type="match status" value="1"/>
</dbReference>
<feature type="domain" description="Terminase large subunit gp17-like C-terminal" evidence="2">
    <location>
        <begin position="279"/>
        <end position="425"/>
    </location>
</feature>
<dbReference type="EMBL" id="LT840185">
    <property type="protein sequence ID" value="SMF68126.1"/>
    <property type="molecule type" value="Genomic_DNA"/>
</dbReference>
<dbReference type="Proteomes" id="UP000192934">
    <property type="component" value="Chromosome I"/>
</dbReference>
<evidence type="ECO:0000313" key="4">
    <source>
        <dbReference type="Proteomes" id="UP000192934"/>
    </source>
</evidence>
<dbReference type="RefSeq" id="WP_085218287.1">
    <property type="nucleotide sequence ID" value="NZ_LT840185.1"/>
</dbReference>
<dbReference type="Pfam" id="PF17289">
    <property type="entry name" value="Terminase_6C"/>
    <property type="match status" value="1"/>
</dbReference>
<evidence type="ECO:0000313" key="3">
    <source>
        <dbReference type="EMBL" id="SMF68126.1"/>
    </source>
</evidence>
<dbReference type="Pfam" id="PF03237">
    <property type="entry name" value="Terminase_6N"/>
    <property type="match status" value="1"/>
</dbReference>
<keyword evidence="1" id="KW-1188">Viral release from host cell</keyword>
<protein>
    <submittedName>
        <fullName evidence="3">Large terminase phage packaging protein</fullName>
    </submittedName>
</protein>
<dbReference type="InterPro" id="IPR027417">
    <property type="entry name" value="P-loop_NTPase"/>
</dbReference>
<proteinExistence type="predicted"/>